<evidence type="ECO:0000256" key="6">
    <source>
        <dbReference type="ARBA" id="ARBA00022833"/>
    </source>
</evidence>
<reference evidence="13" key="2">
    <citation type="submission" date="2022-02" db="EMBL/GenBank/DDBJ databases">
        <authorList>
            <person name="Elcheninov A.G."/>
            <person name="Sorokin D.Y."/>
            <person name="Kublanov I.V."/>
        </authorList>
    </citation>
    <scope>NUCLEOTIDE SEQUENCE</scope>
    <source>
        <strain evidence="13">AArc-St2</strain>
    </source>
</reference>
<evidence type="ECO:0000256" key="9">
    <source>
        <dbReference type="ARBA" id="ARBA00023136"/>
    </source>
</evidence>
<dbReference type="Proteomes" id="UP001203207">
    <property type="component" value="Unassembled WGS sequence"/>
</dbReference>
<evidence type="ECO:0000256" key="3">
    <source>
        <dbReference type="ARBA" id="ARBA00022692"/>
    </source>
</evidence>
<evidence type="ECO:0000256" key="1">
    <source>
        <dbReference type="ARBA" id="ARBA00022475"/>
    </source>
</evidence>
<dbReference type="EC" id="3.4.24.-" evidence="13"/>
<feature type="transmembrane region" description="Helical" evidence="11">
    <location>
        <begin position="12"/>
        <end position="31"/>
    </location>
</feature>
<evidence type="ECO:0000256" key="11">
    <source>
        <dbReference type="SAM" id="Phobius"/>
    </source>
</evidence>
<keyword evidence="5 10" id="KW-0378">Hydrolase</keyword>
<dbReference type="InterPro" id="IPR001915">
    <property type="entry name" value="Peptidase_M48"/>
</dbReference>
<comment type="caution">
    <text evidence="13">The sequence shown here is derived from an EMBL/GenBank/DDBJ whole genome shotgun (WGS) entry which is preliminary data.</text>
</comment>
<dbReference type="PANTHER" id="PTHR43221">
    <property type="entry name" value="PROTEASE HTPX"/>
    <property type="match status" value="1"/>
</dbReference>
<comment type="cofactor">
    <cofactor evidence="10">
        <name>Zn(2+)</name>
        <dbReference type="ChEBI" id="CHEBI:29105"/>
    </cofactor>
    <text evidence="10">Binds 1 zinc ion per subunit.</text>
</comment>
<keyword evidence="7 11" id="KW-1133">Transmembrane helix</keyword>
<dbReference type="EMBL" id="JAKRVX010000013">
    <property type="protein sequence ID" value="MCL9818494.1"/>
    <property type="molecule type" value="Genomic_DNA"/>
</dbReference>
<evidence type="ECO:0000313" key="14">
    <source>
        <dbReference type="Proteomes" id="UP001203207"/>
    </source>
</evidence>
<sequence>MPSHRTTLVVRMLTTTIAMVLVAAIFLAGIWGSLYLILVSVGFDGVGVATIVTSGLIIVVGYLEYQQLETIERIADADIVTESDAGELYQLTTKVATQLNIPAPTIAISNRDTPEALAVGFRPQNIHLVLSTGLIDALSPEELEAVIAHELAHVKNQDAMVMTVLSLPVMIAAGLRHRLQSIEDPGWFVVVIVPLLFVSSGVWFVGKTITARLSRAREQAADRTAAAVSGSPAALASALRTLDTEIHNTPDRDLREVSGISSLSILPLEPCEPQKIMLGPEGDVEPAYWQLRKRLFYLERRFFGTHPPTESRVETLTRMERQQQ</sequence>
<dbReference type="RefSeq" id="WP_250586232.1">
    <property type="nucleotide sequence ID" value="NZ_JAKRVX010000013.1"/>
</dbReference>
<dbReference type="GO" id="GO:0006508">
    <property type="term" value="P:proteolysis"/>
    <property type="evidence" value="ECO:0007669"/>
    <property type="project" value="UniProtKB-KW"/>
</dbReference>
<dbReference type="GO" id="GO:0046872">
    <property type="term" value="F:metal ion binding"/>
    <property type="evidence" value="ECO:0007669"/>
    <property type="project" value="UniProtKB-KW"/>
</dbReference>
<keyword evidence="1" id="KW-1003">Cell membrane</keyword>
<keyword evidence="8 10" id="KW-0482">Metalloprotease</keyword>
<dbReference type="InterPro" id="IPR050083">
    <property type="entry name" value="HtpX_protease"/>
</dbReference>
<evidence type="ECO:0000313" key="13">
    <source>
        <dbReference type="EMBL" id="MCL9818494.1"/>
    </source>
</evidence>
<keyword evidence="14" id="KW-1185">Reference proteome</keyword>
<reference evidence="13" key="1">
    <citation type="journal article" date="2022" name="Syst. Appl. Microbiol.">
        <title>Natronocalculus amylovorans gen. nov., sp. nov., and Natranaeroarchaeum aerophilus sp. nov., dominant culturable amylolytic natronoarchaea from hypersaline soda lakes in southwestern Siberia.</title>
        <authorList>
            <person name="Sorokin D.Y."/>
            <person name="Elcheninov A.G."/>
            <person name="Khizhniak T.V."/>
            <person name="Koenen M."/>
            <person name="Bale N.J."/>
            <person name="Damste J.S.S."/>
            <person name="Kublanov I.V."/>
        </authorList>
    </citation>
    <scope>NUCLEOTIDE SEQUENCE</scope>
    <source>
        <strain evidence="13">AArc-St2</strain>
    </source>
</reference>
<dbReference type="PANTHER" id="PTHR43221:SF2">
    <property type="entry name" value="PROTEASE HTPX HOMOLOG"/>
    <property type="match status" value="1"/>
</dbReference>
<accession>A0AAE3G2N3</accession>
<evidence type="ECO:0000256" key="2">
    <source>
        <dbReference type="ARBA" id="ARBA00022670"/>
    </source>
</evidence>
<evidence type="ECO:0000256" key="7">
    <source>
        <dbReference type="ARBA" id="ARBA00022989"/>
    </source>
</evidence>
<dbReference type="Pfam" id="PF01435">
    <property type="entry name" value="Peptidase_M48"/>
    <property type="match status" value="1"/>
</dbReference>
<feature type="domain" description="Peptidase M48" evidence="12">
    <location>
        <begin position="84"/>
        <end position="319"/>
    </location>
</feature>
<keyword evidence="9 11" id="KW-0472">Membrane</keyword>
<dbReference type="Gene3D" id="3.30.2010.10">
    <property type="entry name" value="Metalloproteases ('zincins'), catalytic domain"/>
    <property type="match status" value="1"/>
</dbReference>
<proteinExistence type="inferred from homology"/>
<feature type="transmembrane region" description="Helical" evidence="11">
    <location>
        <begin position="187"/>
        <end position="205"/>
    </location>
</feature>
<keyword evidence="3 11" id="KW-0812">Transmembrane</keyword>
<keyword evidence="2 10" id="KW-0645">Protease</keyword>
<feature type="transmembrane region" description="Helical" evidence="11">
    <location>
        <begin position="37"/>
        <end position="63"/>
    </location>
</feature>
<protein>
    <submittedName>
        <fullName evidence="13">M48 family metalloprotease</fullName>
        <ecNumber evidence="13">3.4.24.-</ecNumber>
    </submittedName>
</protein>
<organism evidence="13 14">
    <name type="scientific">Natronocalculus amylovorans</name>
    <dbReference type="NCBI Taxonomy" id="2917812"/>
    <lineage>
        <taxon>Archaea</taxon>
        <taxon>Methanobacteriati</taxon>
        <taxon>Methanobacteriota</taxon>
        <taxon>Stenosarchaea group</taxon>
        <taxon>Halobacteria</taxon>
        <taxon>Halobacteriales</taxon>
        <taxon>Haloferacaceae</taxon>
        <taxon>Natronocalculus</taxon>
    </lineage>
</organism>
<keyword evidence="6 10" id="KW-0862">Zinc</keyword>
<feature type="transmembrane region" description="Helical" evidence="11">
    <location>
        <begin position="159"/>
        <end position="175"/>
    </location>
</feature>
<dbReference type="CDD" id="cd07327">
    <property type="entry name" value="M48B_HtpX_like"/>
    <property type="match status" value="1"/>
</dbReference>
<dbReference type="AlphaFoldDB" id="A0AAE3G2N3"/>
<keyword evidence="4" id="KW-0479">Metal-binding</keyword>
<evidence type="ECO:0000259" key="12">
    <source>
        <dbReference type="Pfam" id="PF01435"/>
    </source>
</evidence>
<evidence type="ECO:0000256" key="10">
    <source>
        <dbReference type="RuleBase" id="RU003983"/>
    </source>
</evidence>
<evidence type="ECO:0000256" key="5">
    <source>
        <dbReference type="ARBA" id="ARBA00022801"/>
    </source>
</evidence>
<comment type="similarity">
    <text evidence="10">Belongs to the peptidase M48 family.</text>
</comment>
<evidence type="ECO:0000256" key="4">
    <source>
        <dbReference type="ARBA" id="ARBA00022723"/>
    </source>
</evidence>
<name>A0AAE3G2N3_9EURY</name>
<gene>
    <name evidence="13" type="ORF">AArcSt2_16275</name>
</gene>
<dbReference type="GO" id="GO:0004222">
    <property type="term" value="F:metalloendopeptidase activity"/>
    <property type="evidence" value="ECO:0007669"/>
    <property type="project" value="InterPro"/>
</dbReference>
<evidence type="ECO:0000256" key="8">
    <source>
        <dbReference type="ARBA" id="ARBA00023049"/>
    </source>
</evidence>